<evidence type="ECO:0000256" key="1">
    <source>
        <dbReference type="ARBA" id="ARBA00022801"/>
    </source>
</evidence>
<keyword evidence="2" id="KW-0326">Glycosidase</keyword>
<dbReference type="InterPro" id="IPR003476">
    <property type="entry name" value="Glyco_hydro_42"/>
</dbReference>
<dbReference type="GO" id="GO:0004565">
    <property type="term" value="F:beta-galactosidase activity"/>
    <property type="evidence" value="ECO:0007669"/>
    <property type="project" value="InterPro"/>
</dbReference>
<evidence type="ECO:0000313" key="4">
    <source>
        <dbReference type="EMBL" id="KAG2489740.1"/>
    </source>
</evidence>
<gene>
    <name evidence="4" type="ORF">HYH03_011847</name>
</gene>
<dbReference type="InterPro" id="IPR013529">
    <property type="entry name" value="Glyco_hydro_42_N"/>
</dbReference>
<accession>A0A835XZH1</accession>
<reference evidence="4" key="1">
    <citation type="journal article" date="2020" name="bioRxiv">
        <title>Comparative genomics of Chlamydomonas.</title>
        <authorList>
            <person name="Craig R.J."/>
            <person name="Hasan A.R."/>
            <person name="Ness R.W."/>
            <person name="Keightley P.D."/>
        </authorList>
    </citation>
    <scope>NUCLEOTIDE SEQUENCE</scope>
    <source>
        <strain evidence="4">CCAP 11/70</strain>
    </source>
</reference>
<name>A0A835XZH1_9CHLO</name>
<dbReference type="Gene3D" id="3.20.20.80">
    <property type="entry name" value="Glycosidases"/>
    <property type="match status" value="1"/>
</dbReference>
<dbReference type="GO" id="GO:0005975">
    <property type="term" value="P:carbohydrate metabolic process"/>
    <property type="evidence" value="ECO:0007669"/>
    <property type="project" value="InterPro"/>
</dbReference>
<dbReference type="Proteomes" id="UP000612055">
    <property type="component" value="Unassembled WGS sequence"/>
</dbReference>
<dbReference type="SUPFAM" id="SSF51445">
    <property type="entry name" value="(Trans)glycosidases"/>
    <property type="match status" value="1"/>
</dbReference>
<organism evidence="4 5">
    <name type="scientific">Edaphochlamys debaryana</name>
    <dbReference type="NCBI Taxonomy" id="47281"/>
    <lineage>
        <taxon>Eukaryota</taxon>
        <taxon>Viridiplantae</taxon>
        <taxon>Chlorophyta</taxon>
        <taxon>core chlorophytes</taxon>
        <taxon>Chlorophyceae</taxon>
        <taxon>CS clade</taxon>
        <taxon>Chlamydomonadales</taxon>
        <taxon>Chlamydomonadales incertae sedis</taxon>
        <taxon>Edaphochlamys</taxon>
    </lineage>
</organism>
<dbReference type="OrthoDB" id="524207at2759"/>
<proteinExistence type="predicted"/>
<sequence>MEAAGITTVAMSTQWDFIQAEEGPLKLDYLSWLVESACTNTQLKVAFIVDLVRAPAWLFGKFPDAKAMDSHGRSYQLLSWFHDDANAVAMEVLRDVTTHLVNSHSRCVTAVQPVFNNEYEAKYTQEHDCYQDYSPPALTSFRGWLQAKRPRLEELNLRWGTSFKDWAEVAPGVLEAGSMMGVDLAPRYWDFLRFREIHGAEVFNRACAAVQMSGAKCFHHIPEFFTVLGAVYGATMFKHIAASPHTDFLVMDSNFRTAYGTVMNPSKLRLVISAAVAYGKPVHFEVAYGQTATEELLEAGFRAALLAGAQGLGVASWLGRLPMNATVRNAMQVPPQAVPCRARELVGVFVHLDSCSAWHGLQWGWARKDPLHDFIQDLADTLTSSCQTDIALYLELDRFAAALPSFDRVVFVEPVVLAGKQELETYTLVKSAIRAMPHDLLYLPANNTGIQMTVFADL</sequence>
<dbReference type="Pfam" id="PF02449">
    <property type="entry name" value="Glyco_hydro_42"/>
    <property type="match status" value="1"/>
</dbReference>
<comment type="caution">
    <text evidence="4">The sequence shown here is derived from an EMBL/GenBank/DDBJ whole genome shotgun (WGS) entry which is preliminary data.</text>
</comment>
<protein>
    <recommendedName>
        <fullName evidence="3">Glycoside hydrolase family 42 N-terminal domain-containing protein</fullName>
    </recommendedName>
</protein>
<keyword evidence="1" id="KW-0378">Hydrolase</keyword>
<dbReference type="PANTHER" id="PTHR36447:SF1">
    <property type="entry name" value="BETA-GALACTOSIDASE GANA"/>
    <property type="match status" value="1"/>
</dbReference>
<feature type="domain" description="Glycoside hydrolase family 42 N-terminal" evidence="3">
    <location>
        <begin position="1"/>
        <end position="256"/>
    </location>
</feature>
<dbReference type="EMBL" id="JAEHOE010000070">
    <property type="protein sequence ID" value="KAG2489740.1"/>
    <property type="molecule type" value="Genomic_DNA"/>
</dbReference>
<dbReference type="InterPro" id="IPR017853">
    <property type="entry name" value="GH"/>
</dbReference>
<evidence type="ECO:0000256" key="2">
    <source>
        <dbReference type="ARBA" id="ARBA00023295"/>
    </source>
</evidence>
<dbReference type="PANTHER" id="PTHR36447">
    <property type="entry name" value="BETA-GALACTOSIDASE GANA"/>
    <property type="match status" value="1"/>
</dbReference>
<evidence type="ECO:0000259" key="3">
    <source>
        <dbReference type="Pfam" id="PF02449"/>
    </source>
</evidence>
<dbReference type="AlphaFoldDB" id="A0A835XZH1"/>
<dbReference type="GO" id="GO:0009341">
    <property type="term" value="C:beta-galactosidase complex"/>
    <property type="evidence" value="ECO:0007669"/>
    <property type="project" value="InterPro"/>
</dbReference>
<evidence type="ECO:0000313" key="5">
    <source>
        <dbReference type="Proteomes" id="UP000612055"/>
    </source>
</evidence>
<keyword evidence="5" id="KW-1185">Reference proteome</keyword>